<organism evidence="2 3">
    <name type="scientific">Streptomyces stramineus</name>
    <dbReference type="NCBI Taxonomy" id="173861"/>
    <lineage>
        <taxon>Bacteria</taxon>
        <taxon>Bacillati</taxon>
        <taxon>Actinomycetota</taxon>
        <taxon>Actinomycetes</taxon>
        <taxon>Kitasatosporales</taxon>
        <taxon>Streptomycetaceae</taxon>
        <taxon>Streptomyces</taxon>
    </lineage>
</organism>
<evidence type="ECO:0000256" key="1">
    <source>
        <dbReference type="SAM" id="MobiDB-lite"/>
    </source>
</evidence>
<sequence length="101" mass="11298">MARTRPCSSCFISSSPRTRGREAGDADTERVLASDWQIRLQALLRAHPEVIDELRRVLHTRLTPSLDPEEQARVGAIVMRAEASGGGRMYQAGRDQHITEK</sequence>
<evidence type="ECO:0008006" key="4">
    <source>
        <dbReference type="Google" id="ProtNLM"/>
    </source>
</evidence>
<accession>A0ABN0ZDS3</accession>
<evidence type="ECO:0000313" key="2">
    <source>
        <dbReference type="EMBL" id="GAA0443887.1"/>
    </source>
</evidence>
<comment type="caution">
    <text evidence="2">The sequence shown here is derived from an EMBL/GenBank/DDBJ whole genome shotgun (WGS) entry which is preliminary data.</text>
</comment>
<protein>
    <recommendedName>
        <fullName evidence="4">TipAS antibiotic-recognition domain-containing protein</fullName>
    </recommendedName>
</protein>
<feature type="compositionally biased region" description="Polar residues" evidence="1">
    <location>
        <begin position="1"/>
        <end position="17"/>
    </location>
</feature>
<feature type="region of interest" description="Disordered" evidence="1">
    <location>
        <begin position="1"/>
        <end position="26"/>
    </location>
</feature>
<dbReference type="Proteomes" id="UP001499895">
    <property type="component" value="Unassembled WGS sequence"/>
</dbReference>
<keyword evidence="3" id="KW-1185">Reference proteome</keyword>
<dbReference type="EMBL" id="BAAAHB010000001">
    <property type="protein sequence ID" value="GAA0443887.1"/>
    <property type="molecule type" value="Genomic_DNA"/>
</dbReference>
<gene>
    <name evidence="2" type="ORF">GCM10009544_03390</name>
</gene>
<evidence type="ECO:0000313" key="3">
    <source>
        <dbReference type="Proteomes" id="UP001499895"/>
    </source>
</evidence>
<name>A0ABN0ZDS3_9ACTN</name>
<proteinExistence type="predicted"/>
<reference evidence="2 3" key="1">
    <citation type="journal article" date="2019" name="Int. J. Syst. Evol. Microbiol.">
        <title>The Global Catalogue of Microorganisms (GCM) 10K type strain sequencing project: providing services to taxonomists for standard genome sequencing and annotation.</title>
        <authorList>
            <consortium name="The Broad Institute Genomics Platform"/>
            <consortium name="The Broad Institute Genome Sequencing Center for Infectious Disease"/>
            <person name="Wu L."/>
            <person name="Ma J."/>
        </authorList>
    </citation>
    <scope>NUCLEOTIDE SEQUENCE [LARGE SCALE GENOMIC DNA]</scope>
    <source>
        <strain evidence="2 3">JCM 10649</strain>
    </source>
</reference>